<evidence type="ECO:0000256" key="1">
    <source>
        <dbReference type="SAM" id="MobiDB-lite"/>
    </source>
</evidence>
<dbReference type="InterPro" id="IPR025558">
    <property type="entry name" value="DUF4283"/>
</dbReference>
<dbReference type="AlphaFoldDB" id="A0ABD1B9K1"/>
<proteinExistence type="predicted"/>
<name>A0ABD1B9K1_CARAN</name>
<dbReference type="SUPFAM" id="SSF57756">
    <property type="entry name" value="Retrovirus zinc finger-like domains"/>
    <property type="match status" value="1"/>
</dbReference>
<evidence type="ECO:0000313" key="4">
    <source>
        <dbReference type="Proteomes" id="UP001558713"/>
    </source>
</evidence>
<feature type="compositionally biased region" description="Low complexity" evidence="1">
    <location>
        <begin position="68"/>
        <end position="81"/>
    </location>
</feature>
<dbReference type="PANTHER" id="PTHR31286">
    <property type="entry name" value="GLYCINE-RICH CELL WALL STRUCTURAL PROTEIN 1.8-LIKE"/>
    <property type="match status" value="1"/>
</dbReference>
<dbReference type="InterPro" id="IPR040256">
    <property type="entry name" value="At4g02000-like"/>
</dbReference>
<organism evidence="3 4">
    <name type="scientific">Cardamine amara subsp. amara</name>
    <dbReference type="NCBI Taxonomy" id="228776"/>
    <lineage>
        <taxon>Eukaryota</taxon>
        <taxon>Viridiplantae</taxon>
        <taxon>Streptophyta</taxon>
        <taxon>Embryophyta</taxon>
        <taxon>Tracheophyta</taxon>
        <taxon>Spermatophyta</taxon>
        <taxon>Magnoliopsida</taxon>
        <taxon>eudicotyledons</taxon>
        <taxon>Gunneridae</taxon>
        <taxon>Pentapetalae</taxon>
        <taxon>rosids</taxon>
        <taxon>malvids</taxon>
        <taxon>Brassicales</taxon>
        <taxon>Brassicaceae</taxon>
        <taxon>Cardamineae</taxon>
        <taxon>Cardamine</taxon>
    </lineage>
</organism>
<gene>
    <name evidence="3" type="ORF">V5N11_007641</name>
</gene>
<dbReference type="Proteomes" id="UP001558713">
    <property type="component" value="Unassembled WGS sequence"/>
</dbReference>
<evidence type="ECO:0000313" key="3">
    <source>
        <dbReference type="EMBL" id="KAL1215061.1"/>
    </source>
</evidence>
<dbReference type="EMBL" id="JBANAX010000292">
    <property type="protein sequence ID" value="KAL1215061.1"/>
    <property type="molecule type" value="Genomic_DNA"/>
</dbReference>
<feature type="compositionally biased region" description="Basic residues" evidence="1">
    <location>
        <begin position="390"/>
        <end position="401"/>
    </location>
</feature>
<protein>
    <recommendedName>
        <fullName evidence="2">DUF4283 domain-containing protein</fullName>
    </recommendedName>
</protein>
<keyword evidence="4" id="KW-1185">Reference proteome</keyword>
<evidence type="ECO:0000259" key="2">
    <source>
        <dbReference type="Pfam" id="PF14111"/>
    </source>
</evidence>
<dbReference type="InterPro" id="IPR036875">
    <property type="entry name" value="Znf_CCHC_sf"/>
</dbReference>
<dbReference type="PANTHER" id="PTHR31286:SF55">
    <property type="entry name" value="DUF4283 DOMAIN-CONTAINING PROTEIN"/>
    <property type="match status" value="1"/>
</dbReference>
<feature type="compositionally biased region" description="Basic and acidic residues" evidence="1">
    <location>
        <begin position="123"/>
        <end position="134"/>
    </location>
</feature>
<feature type="region of interest" description="Disordered" evidence="1">
    <location>
        <begin position="436"/>
        <end position="516"/>
    </location>
</feature>
<dbReference type="Gene3D" id="4.10.60.10">
    <property type="entry name" value="Zinc finger, CCHC-type"/>
    <property type="match status" value="1"/>
</dbReference>
<dbReference type="Pfam" id="PF14111">
    <property type="entry name" value="DUF4283"/>
    <property type="match status" value="1"/>
</dbReference>
<comment type="caution">
    <text evidence="3">The sequence shown here is derived from an EMBL/GenBank/DDBJ whole genome shotgun (WGS) entry which is preliminary data.</text>
</comment>
<sequence>MAKKNRSPPKLPPSSTKGSPKSFPPSVSSPPPLSSQATALIQPLPPASSEADRPLPLSIPPGADIVASATKNQTSSSSTSPRSKDSTQLSADPKLASSGSDGSGLKASITASQQETPSQVTPADEKPTWCDHVKGSSRPMAKKGVSFTLDSGELCVEIPNEVITKNKHRWDNFIIGQFHGKAPSPGALHAITNGIWSSRLRNISVSKLTERSFLIKIPCAVTRQRVLNQGMWHIENQSMFVAKWEPGLEPVVPELTSAPVWLDFHNVPLHFYSEEGLEHIAGLVDKPKFLHPNTTNMSKLEVARVFTIIDPTKPLPEAVNVKFQSGQIQRVLVSSPWLPPICEHCKAIGHSIKRCPSAPITCSDCNSTGHPTTSCPRAKKTSATTDPIAKKQRKKRSTKSKKPLETTPIVIDGTLVVDIGLDKIKATEIISTSAATLGKTPSNSDDDSSDSSESQSGSESESSEETSYSSEEKDQPPDTSFSSVISKRKKKMQAQLVKKASADKSASYRGKCPKSQ</sequence>
<feature type="region of interest" description="Disordered" evidence="1">
    <location>
        <begin position="366"/>
        <end position="405"/>
    </location>
</feature>
<feature type="compositionally biased region" description="Low complexity" evidence="1">
    <location>
        <begin position="451"/>
        <end position="469"/>
    </location>
</feature>
<feature type="domain" description="DUF4283" evidence="2">
    <location>
        <begin position="167"/>
        <end position="250"/>
    </location>
</feature>
<feature type="compositionally biased region" description="Polar residues" evidence="1">
    <location>
        <begin position="109"/>
        <end position="121"/>
    </location>
</feature>
<feature type="compositionally biased region" description="Polar residues" evidence="1">
    <location>
        <begin position="366"/>
        <end position="385"/>
    </location>
</feature>
<feature type="region of interest" description="Disordered" evidence="1">
    <location>
        <begin position="1"/>
        <end position="135"/>
    </location>
</feature>
<reference evidence="3 4" key="1">
    <citation type="submission" date="2024-04" db="EMBL/GenBank/DDBJ databases">
        <title>Genome assembly C_amara_ONT_v2.</title>
        <authorList>
            <person name="Yant L."/>
            <person name="Moore C."/>
            <person name="Slenker M."/>
        </authorList>
    </citation>
    <scope>NUCLEOTIDE SEQUENCE [LARGE SCALE GENOMIC DNA]</scope>
    <source>
        <tissue evidence="3">Leaf</tissue>
    </source>
</reference>
<accession>A0ABD1B9K1</accession>